<proteinExistence type="predicted"/>
<gene>
    <name evidence="1" type="ORF">C7H83_10105</name>
</gene>
<dbReference type="Proteomes" id="UP000280475">
    <property type="component" value="Chromosome"/>
</dbReference>
<evidence type="ECO:0008006" key="3">
    <source>
        <dbReference type="Google" id="ProtNLM"/>
    </source>
</evidence>
<accession>A0A3G5FKL4</accession>
<evidence type="ECO:0000313" key="2">
    <source>
        <dbReference type="Proteomes" id="UP000280475"/>
    </source>
</evidence>
<dbReference type="EMBL" id="CP027768">
    <property type="protein sequence ID" value="AYW50795.1"/>
    <property type="molecule type" value="Genomic_DNA"/>
</dbReference>
<organism evidence="1 2">
    <name type="scientific">Tetragenococcus halophilus</name>
    <name type="common">Pediococcus halophilus</name>
    <dbReference type="NCBI Taxonomy" id="51669"/>
    <lineage>
        <taxon>Bacteria</taxon>
        <taxon>Bacillati</taxon>
        <taxon>Bacillota</taxon>
        <taxon>Bacilli</taxon>
        <taxon>Lactobacillales</taxon>
        <taxon>Enterococcaceae</taxon>
        <taxon>Tetragenococcus</taxon>
    </lineage>
</organism>
<dbReference type="RefSeq" id="WP_103893038.1">
    <property type="nucleotide sequence ID" value="NZ_CP027768.1"/>
</dbReference>
<protein>
    <recommendedName>
        <fullName evidence="3">Phage protein</fullName>
    </recommendedName>
</protein>
<name>A0A3G5FKL4_TETHA</name>
<dbReference type="AlphaFoldDB" id="A0A3G5FKL4"/>
<sequence>MKDMLMTIYNQLITNKYIRDMTQIDNSQDYRIKFYEYPETGDRTGAFITIRPMQPVSEAYHASNKEMSINFWYQIDVECKYRMTAKEIQYQIKKEMKKLGFSQSADGLDEYFSETKHYVDARRYTGNSKIYDTAY</sequence>
<evidence type="ECO:0000313" key="1">
    <source>
        <dbReference type="EMBL" id="AYW50795.1"/>
    </source>
</evidence>
<reference evidence="1 2" key="1">
    <citation type="journal article" date="2012" name="Int. J. Syst. Evol. Microbiol.">
        <title>Characterization of Tetragenococcus strains from sugar thick juice reveals a novel species, Tetragenococcus osmophilus sp. nov., and divides Tetragenococcus halophilus into two subspecies, T. halophilus subsp. halophilus subsp. nov. and T. halophilus subsp. flandriensis subsp. nov.</title>
        <authorList>
            <person name="Juste A."/>
            <person name="Van Trappen S."/>
            <person name="Verreth C."/>
            <person name="Cleenwerck I."/>
            <person name="De Vos P."/>
            <person name="Lievens B."/>
            <person name="Willems K.A."/>
        </authorList>
    </citation>
    <scope>NUCLEOTIDE SEQUENCE [LARGE SCALE GENOMIC DNA]</scope>
    <source>
        <strain evidence="1 2">LMG 26042</strain>
    </source>
</reference>